<keyword evidence="1" id="KW-1133">Transmembrane helix</keyword>
<organism evidence="2 3">
    <name type="scientific">Salisediminibacterium halotolerans</name>
    <dbReference type="NCBI Taxonomy" id="517425"/>
    <lineage>
        <taxon>Bacteria</taxon>
        <taxon>Bacillati</taxon>
        <taxon>Bacillota</taxon>
        <taxon>Bacilli</taxon>
        <taxon>Bacillales</taxon>
        <taxon>Bacillaceae</taxon>
        <taxon>Salisediminibacterium</taxon>
    </lineage>
</organism>
<evidence type="ECO:0000313" key="3">
    <source>
        <dbReference type="Proteomes" id="UP000199318"/>
    </source>
</evidence>
<keyword evidence="1" id="KW-0472">Membrane</keyword>
<dbReference type="Pfam" id="PF05656">
    <property type="entry name" value="DUF805"/>
    <property type="match status" value="1"/>
</dbReference>
<dbReference type="Proteomes" id="UP000199318">
    <property type="component" value="Unassembled WGS sequence"/>
</dbReference>
<keyword evidence="1" id="KW-0812">Transmembrane</keyword>
<evidence type="ECO:0000256" key="1">
    <source>
        <dbReference type="SAM" id="Phobius"/>
    </source>
</evidence>
<reference evidence="3" key="1">
    <citation type="submission" date="2016-10" db="EMBL/GenBank/DDBJ databases">
        <authorList>
            <person name="de Groot N.N."/>
        </authorList>
    </citation>
    <scope>NUCLEOTIDE SEQUENCE [LARGE SCALE GENOMIC DNA]</scope>
    <source>
        <strain evidence="3">10nlg</strain>
    </source>
</reference>
<dbReference type="AlphaFoldDB" id="A0A1H9WH32"/>
<dbReference type="PANTHER" id="PTHR34980:SF2">
    <property type="entry name" value="INNER MEMBRANE PROTEIN YHAH-RELATED"/>
    <property type="match status" value="1"/>
</dbReference>
<dbReference type="RefSeq" id="WP_093074813.1">
    <property type="nucleotide sequence ID" value="NZ_BJVE01000042.1"/>
</dbReference>
<dbReference type="GO" id="GO:0005886">
    <property type="term" value="C:plasma membrane"/>
    <property type="evidence" value="ECO:0007669"/>
    <property type="project" value="TreeGrafter"/>
</dbReference>
<dbReference type="EMBL" id="FOGV01000035">
    <property type="protein sequence ID" value="SES33210.1"/>
    <property type="molecule type" value="Genomic_DNA"/>
</dbReference>
<dbReference type="PANTHER" id="PTHR34980">
    <property type="entry name" value="INNER MEMBRANE PROTEIN-RELATED-RELATED"/>
    <property type="match status" value="1"/>
</dbReference>
<keyword evidence="3" id="KW-1185">Reference proteome</keyword>
<feature type="transmembrane region" description="Helical" evidence="1">
    <location>
        <begin position="23"/>
        <end position="40"/>
    </location>
</feature>
<name>A0A1H9WH32_9BACI</name>
<dbReference type="InterPro" id="IPR008523">
    <property type="entry name" value="DUF805"/>
</dbReference>
<protein>
    <submittedName>
        <fullName evidence="2">Uncharacterized membrane protein YhaH, DUF805 family</fullName>
    </submittedName>
</protein>
<feature type="transmembrane region" description="Helical" evidence="1">
    <location>
        <begin position="46"/>
        <end position="66"/>
    </location>
</feature>
<proteinExistence type="predicted"/>
<accession>A0A1H9WH32</accession>
<comment type="caution">
    <text evidence="2">The sequence shown here is derived from an EMBL/GenBank/DDBJ whole genome shotgun (WGS) entry which is preliminary data.</text>
</comment>
<sequence length="118" mass="13688">MNWYIYAMKNYAMFDGRARRKEFWSYAIIQSILFFGVYLLDNALETTYLLTILFMLIVLMPTLAVATRRLHDLGRSGGLVGLLFIPIVNMAMLVFFLFDSESSTNQYGPNPKERRRAS</sequence>
<dbReference type="OrthoDB" id="9812349at2"/>
<gene>
    <name evidence="2" type="ORF">SAMN05444126_13517</name>
</gene>
<evidence type="ECO:0000313" key="2">
    <source>
        <dbReference type="EMBL" id="SES33210.1"/>
    </source>
</evidence>
<feature type="transmembrane region" description="Helical" evidence="1">
    <location>
        <begin position="78"/>
        <end position="98"/>
    </location>
</feature>